<protein>
    <submittedName>
        <fullName evidence="1">Uncharacterized protein</fullName>
    </submittedName>
</protein>
<name>A0A317N3E2_9NOCA</name>
<proteinExistence type="predicted"/>
<sequence length="168" mass="17629">MVDKSPIVVAIAATTNADDLSYLALADLAAAGAELDHPDPEWRIIGAHMVQLLIHVYPTSAARLRGTTDADTGVSAEIAASQHFHDQLLGRAYTDRTGNNYQRDYDGKANALAVDILVPVGVPGTTAVLNGRGFDNGPCPGRTRNTGATGNAWSLRSVCPTFGCVRAA</sequence>
<evidence type="ECO:0000313" key="2">
    <source>
        <dbReference type="Proteomes" id="UP000246410"/>
    </source>
</evidence>
<gene>
    <name evidence="1" type="ORF">DFR69_11991</name>
</gene>
<keyword evidence="2" id="KW-1185">Reference proteome</keyword>
<dbReference type="EMBL" id="QGTL01000019">
    <property type="protein sequence ID" value="PWV67777.1"/>
    <property type="molecule type" value="Genomic_DNA"/>
</dbReference>
<organism evidence="1 2">
    <name type="scientific">Nocardia neocaledoniensis</name>
    <dbReference type="NCBI Taxonomy" id="236511"/>
    <lineage>
        <taxon>Bacteria</taxon>
        <taxon>Bacillati</taxon>
        <taxon>Actinomycetota</taxon>
        <taxon>Actinomycetes</taxon>
        <taxon>Mycobacteriales</taxon>
        <taxon>Nocardiaceae</taxon>
        <taxon>Nocardia</taxon>
    </lineage>
</organism>
<dbReference type="RefSeq" id="WP_110041534.1">
    <property type="nucleotide sequence ID" value="NZ_QGTL01000019.1"/>
</dbReference>
<dbReference type="AlphaFoldDB" id="A0A317N3E2"/>
<dbReference type="Proteomes" id="UP000246410">
    <property type="component" value="Unassembled WGS sequence"/>
</dbReference>
<reference evidence="1 2" key="1">
    <citation type="submission" date="2018-05" db="EMBL/GenBank/DDBJ databases">
        <title>Genomic Encyclopedia of Type Strains, Phase IV (KMG-IV): sequencing the most valuable type-strain genomes for metagenomic binning, comparative biology and taxonomic classification.</title>
        <authorList>
            <person name="Goeker M."/>
        </authorList>
    </citation>
    <scope>NUCLEOTIDE SEQUENCE [LARGE SCALE GENOMIC DNA]</scope>
    <source>
        <strain evidence="1 2">DSM 44717</strain>
    </source>
</reference>
<evidence type="ECO:0000313" key="1">
    <source>
        <dbReference type="EMBL" id="PWV67777.1"/>
    </source>
</evidence>
<accession>A0A317N3E2</accession>
<comment type="caution">
    <text evidence="1">The sequence shown here is derived from an EMBL/GenBank/DDBJ whole genome shotgun (WGS) entry which is preliminary data.</text>
</comment>